<proteinExistence type="predicted"/>
<dbReference type="EMBL" id="LFJN01000021">
    <property type="protein sequence ID" value="KPI37882.1"/>
    <property type="molecule type" value="Genomic_DNA"/>
</dbReference>
<dbReference type="AlphaFoldDB" id="A0A0N1H5U6"/>
<dbReference type="OrthoDB" id="9991913at2759"/>
<accession>A0A0N1H5U6</accession>
<gene>
    <name evidence="2" type="ORF">AB675_3080</name>
</gene>
<dbReference type="VEuPathDB" id="FungiDB:AB675_3080"/>
<evidence type="ECO:0000256" key="1">
    <source>
        <dbReference type="SAM" id="MobiDB-lite"/>
    </source>
</evidence>
<evidence type="ECO:0000313" key="3">
    <source>
        <dbReference type="Proteomes" id="UP000038010"/>
    </source>
</evidence>
<organism evidence="2 3">
    <name type="scientific">Cyphellophora attinorum</name>
    <dbReference type="NCBI Taxonomy" id="1664694"/>
    <lineage>
        <taxon>Eukaryota</taxon>
        <taxon>Fungi</taxon>
        <taxon>Dikarya</taxon>
        <taxon>Ascomycota</taxon>
        <taxon>Pezizomycotina</taxon>
        <taxon>Eurotiomycetes</taxon>
        <taxon>Chaetothyriomycetidae</taxon>
        <taxon>Chaetothyriales</taxon>
        <taxon>Cyphellophoraceae</taxon>
        <taxon>Cyphellophora</taxon>
    </lineage>
</organism>
<feature type="region of interest" description="Disordered" evidence="1">
    <location>
        <begin position="69"/>
        <end position="109"/>
    </location>
</feature>
<dbReference type="STRING" id="1664694.A0A0N1H5U6"/>
<name>A0A0N1H5U6_9EURO</name>
<dbReference type="Proteomes" id="UP000038010">
    <property type="component" value="Unassembled WGS sequence"/>
</dbReference>
<protein>
    <submittedName>
        <fullName evidence="2">Uncharacterized protein</fullName>
    </submittedName>
</protein>
<reference evidence="2 3" key="1">
    <citation type="submission" date="2015-06" db="EMBL/GenBank/DDBJ databases">
        <title>Draft genome of the ant-associated black yeast Phialophora attae CBS 131958.</title>
        <authorList>
            <person name="Moreno L.F."/>
            <person name="Stielow B.J."/>
            <person name="de Hoog S."/>
            <person name="Vicente V.A."/>
            <person name="Weiss V.A."/>
            <person name="de Vries M."/>
            <person name="Cruz L.M."/>
            <person name="Souza E.M."/>
        </authorList>
    </citation>
    <scope>NUCLEOTIDE SEQUENCE [LARGE SCALE GENOMIC DNA]</scope>
    <source>
        <strain evidence="2 3">CBS 131958</strain>
    </source>
</reference>
<dbReference type="RefSeq" id="XP_017997845.1">
    <property type="nucleotide sequence ID" value="XM_018143104.1"/>
</dbReference>
<evidence type="ECO:0000313" key="2">
    <source>
        <dbReference type="EMBL" id="KPI37882.1"/>
    </source>
</evidence>
<comment type="caution">
    <text evidence="2">The sequence shown here is derived from an EMBL/GenBank/DDBJ whole genome shotgun (WGS) entry which is preliminary data.</text>
</comment>
<dbReference type="Gene3D" id="3.40.50.720">
    <property type="entry name" value="NAD(P)-binding Rossmann-like Domain"/>
    <property type="match status" value="1"/>
</dbReference>
<sequence length="109" mass="11481">MADPDSSTRTKILLLGDIEFAKDKWSSLASTHEVITPKSTDRASFIAECQSGALDGVTGIYRTFPSITTTGRFDTASSPLSLPRSSSSPTAAPATTTSTPPPAQIAAYW</sequence>
<dbReference type="GeneID" id="28734984"/>
<keyword evidence="3" id="KW-1185">Reference proteome</keyword>
<feature type="compositionally biased region" description="Low complexity" evidence="1">
    <location>
        <begin position="75"/>
        <end position="98"/>
    </location>
</feature>